<protein>
    <submittedName>
        <fullName evidence="2">Plasmid pRiA4b ORF-3 family protein</fullName>
    </submittedName>
</protein>
<evidence type="ECO:0000259" key="1">
    <source>
        <dbReference type="Pfam" id="PF07929"/>
    </source>
</evidence>
<dbReference type="Pfam" id="PF07929">
    <property type="entry name" value="PRiA4_ORF3"/>
    <property type="match status" value="1"/>
</dbReference>
<dbReference type="SUPFAM" id="SSF159941">
    <property type="entry name" value="MM3350-like"/>
    <property type="match status" value="1"/>
</dbReference>
<evidence type="ECO:0000313" key="2">
    <source>
        <dbReference type="EMBL" id="RIW34288.1"/>
    </source>
</evidence>
<keyword evidence="3" id="KW-1185">Reference proteome</keyword>
<dbReference type="Gene3D" id="3.10.290.30">
    <property type="entry name" value="MM3350-like"/>
    <property type="match status" value="1"/>
</dbReference>
<dbReference type="Proteomes" id="UP000265801">
    <property type="component" value="Unassembled WGS sequence"/>
</dbReference>
<gene>
    <name evidence="2" type="ORF">D3H55_09915</name>
</gene>
<reference evidence="2 3" key="1">
    <citation type="submission" date="2018-09" db="EMBL/GenBank/DDBJ databases">
        <title>Bacillus saliacetes sp. nov., isolated from Thai shrimp paste (Ka-pi).</title>
        <authorList>
            <person name="Daroonpunt R."/>
            <person name="Tanasupawat S."/>
            <person name="Yiamsombut S."/>
        </authorList>
    </citation>
    <scope>NUCLEOTIDE SEQUENCE [LARGE SCALE GENOMIC DNA]</scope>
    <source>
        <strain evidence="2 3">SKP7-4</strain>
    </source>
</reference>
<accession>A0A3A1R0J9</accession>
<dbReference type="PANTHER" id="PTHR41878:SF1">
    <property type="entry name" value="TNPR PROTEIN"/>
    <property type="match status" value="1"/>
</dbReference>
<dbReference type="InterPro" id="IPR024047">
    <property type="entry name" value="MM3350-like_sf"/>
</dbReference>
<evidence type="ECO:0000313" key="3">
    <source>
        <dbReference type="Proteomes" id="UP000265801"/>
    </source>
</evidence>
<dbReference type="OrthoDB" id="9801392at2"/>
<feature type="domain" description="Plasmid pRiA4b Orf3-like" evidence="1">
    <location>
        <begin position="21"/>
        <end position="208"/>
    </location>
</feature>
<organism evidence="2 3">
    <name type="scientific">Bacillus salacetis</name>
    <dbReference type="NCBI Taxonomy" id="2315464"/>
    <lineage>
        <taxon>Bacteria</taxon>
        <taxon>Bacillati</taxon>
        <taxon>Bacillota</taxon>
        <taxon>Bacilli</taxon>
        <taxon>Bacillales</taxon>
        <taxon>Bacillaceae</taxon>
        <taxon>Bacillus</taxon>
    </lineage>
</organism>
<name>A0A3A1R0J9_9BACI</name>
<dbReference type="InterPro" id="IPR012912">
    <property type="entry name" value="Plasmid_pRiA4b_Orf3-like"/>
</dbReference>
<dbReference type="AlphaFoldDB" id="A0A3A1R0J9"/>
<proteinExistence type="predicted"/>
<dbReference type="EMBL" id="QXIR01000011">
    <property type="protein sequence ID" value="RIW34288.1"/>
    <property type="molecule type" value="Genomic_DNA"/>
</dbReference>
<comment type="caution">
    <text evidence="2">The sequence shown here is derived from an EMBL/GenBank/DDBJ whole genome shotgun (WGS) entry which is preliminary data.</text>
</comment>
<dbReference type="PANTHER" id="PTHR41878">
    <property type="entry name" value="LEXA REPRESSOR-RELATED"/>
    <property type="match status" value="1"/>
</dbReference>
<sequence>MLPAVNTGCQIVNGRGFELKAYIMKIELEGSNPLIWRRVIMPAGATFNRLHDAIQTVTNFKSGYPHGSYHFFEFDLPEDQRIVTDNEEAYLEHQHYQKNKGLFEERLRTMPPEMQKFEKRYQERLKTEVRKPASLKIDEYLEKHKEISYVYDFGDDWRFIVKLEQVVDDYYFGYPTLLDGAETAPPEDIGGLHGFYEFLEAYRNEKHTWDIGTGSLSHHAHLSIPGTRDLSLRPEEKRVRHDGIV</sequence>